<dbReference type="RefSeq" id="XP_012575279.1">
    <property type="nucleotide sequence ID" value="XM_012719825.1"/>
</dbReference>
<evidence type="ECO:0000256" key="4">
    <source>
        <dbReference type="ARBA" id="ARBA00022525"/>
    </source>
</evidence>
<dbReference type="GO" id="GO:0005576">
    <property type="term" value="C:extracellular region"/>
    <property type="evidence" value="ECO:0007669"/>
    <property type="project" value="UniProtKB-SubCell"/>
</dbReference>
<dbReference type="PaxDb" id="3827-XP_004514291.1"/>
<comment type="subcellular location">
    <subcellularLocation>
        <location evidence="1 6">Secreted</location>
    </subcellularLocation>
</comment>
<keyword evidence="4 6" id="KW-0964">Secreted</keyword>
<dbReference type="GeneID" id="105852946"/>
<dbReference type="GO" id="GO:0060320">
    <property type="term" value="P:rejection of self pollen"/>
    <property type="evidence" value="ECO:0007669"/>
    <property type="project" value="UniProtKB-KW"/>
</dbReference>
<proteinExistence type="inferred from homology"/>
<gene>
    <name evidence="8" type="primary">LOC105852946</name>
</gene>
<evidence type="ECO:0000313" key="8">
    <source>
        <dbReference type="RefSeq" id="XP_012575279.1"/>
    </source>
</evidence>
<dbReference type="OrthoDB" id="1435576at2759"/>
<comment type="similarity">
    <text evidence="2 6">Belongs to the plant self-incompatibility (S1) protein family.</text>
</comment>
<sequence>MTNTSGGAIPIHPEFEGSTSNVIEKPTVTVFINNNLTDGLQLGVKCKDKTHDIGYKVIKFGEDYIFSLRPNFFLDLTLYFCSFTWINGFHYFDIYDQQRDQNNCVHECHWKINANGPCKIKKDSIQCFPWKSLKYSEEKKSLNV</sequence>
<keyword evidence="3 6" id="KW-0713">Self-incompatibility</keyword>
<dbReference type="Pfam" id="PF05938">
    <property type="entry name" value="Self-incomp_S1"/>
    <property type="match status" value="1"/>
</dbReference>
<evidence type="ECO:0000313" key="7">
    <source>
        <dbReference type="Proteomes" id="UP000087171"/>
    </source>
</evidence>
<dbReference type="PANTHER" id="PTHR31232:SF43">
    <property type="entry name" value="S-PROTEIN HOMOLOG 29-RELATED"/>
    <property type="match status" value="1"/>
</dbReference>
<evidence type="ECO:0000256" key="6">
    <source>
        <dbReference type="RuleBase" id="RU367044"/>
    </source>
</evidence>
<reference evidence="8" key="1">
    <citation type="submission" date="2025-08" db="UniProtKB">
        <authorList>
            <consortium name="RefSeq"/>
        </authorList>
    </citation>
    <scope>IDENTIFICATION</scope>
    <source>
        <tissue evidence="8">Etiolated seedlings</tissue>
    </source>
</reference>
<protein>
    <recommendedName>
        <fullName evidence="6">S-protein homolog</fullName>
    </recommendedName>
</protein>
<evidence type="ECO:0000256" key="5">
    <source>
        <dbReference type="ARBA" id="ARBA00022729"/>
    </source>
</evidence>
<dbReference type="Proteomes" id="UP000087171">
    <property type="component" value="Unplaced"/>
</dbReference>
<dbReference type="PANTHER" id="PTHR31232">
    <property type="match status" value="1"/>
</dbReference>
<dbReference type="KEGG" id="cam:105852946"/>
<evidence type="ECO:0000256" key="2">
    <source>
        <dbReference type="ARBA" id="ARBA00005581"/>
    </source>
</evidence>
<dbReference type="InterPro" id="IPR010264">
    <property type="entry name" value="Self-incomp_S1"/>
</dbReference>
<name>A0A1S3EIS4_CICAR</name>
<evidence type="ECO:0000256" key="3">
    <source>
        <dbReference type="ARBA" id="ARBA00022471"/>
    </source>
</evidence>
<organism evidence="7 8">
    <name type="scientific">Cicer arietinum</name>
    <name type="common">Chickpea</name>
    <name type="synonym">Garbanzo</name>
    <dbReference type="NCBI Taxonomy" id="3827"/>
    <lineage>
        <taxon>Eukaryota</taxon>
        <taxon>Viridiplantae</taxon>
        <taxon>Streptophyta</taxon>
        <taxon>Embryophyta</taxon>
        <taxon>Tracheophyta</taxon>
        <taxon>Spermatophyta</taxon>
        <taxon>Magnoliopsida</taxon>
        <taxon>eudicotyledons</taxon>
        <taxon>Gunneridae</taxon>
        <taxon>Pentapetalae</taxon>
        <taxon>rosids</taxon>
        <taxon>fabids</taxon>
        <taxon>Fabales</taxon>
        <taxon>Fabaceae</taxon>
        <taxon>Papilionoideae</taxon>
        <taxon>50 kb inversion clade</taxon>
        <taxon>NPAAA clade</taxon>
        <taxon>Hologalegina</taxon>
        <taxon>IRL clade</taxon>
        <taxon>Cicereae</taxon>
        <taxon>Cicer</taxon>
    </lineage>
</organism>
<evidence type="ECO:0000256" key="1">
    <source>
        <dbReference type="ARBA" id="ARBA00004613"/>
    </source>
</evidence>
<keyword evidence="7" id="KW-1185">Reference proteome</keyword>
<dbReference type="AlphaFoldDB" id="A0A1S3EIS4"/>
<keyword evidence="5" id="KW-0732">Signal</keyword>
<accession>A0A1S3EIS4</accession>